<evidence type="ECO:0000259" key="7">
    <source>
        <dbReference type="PROSITE" id="PS50887"/>
    </source>
</evidence>
<gene>
    <name evidence="8" type="ORF">SBF1_110059</name>
</gene>
<keyword evidence="2" id="KW-1003">Cell membrane</keyword>
<comment type="subcellular location">
    <subcellularLocation>
        <location evidence="1">Cell membrane</location>
        <topology evidence="1">Multi-pass membrane protein</topology>
    </subcellularLocation>
</comment>
<name>A0A2U3JWW6_9FIRM</name>
<keyword evidence="4 6" id="KW-1133">Transmembrane helix</keyword>
<dbReference type="InterPro" id="IPR000160">
    <property type="entry name" value="GGDEF_dom"/>
</dbReference>
<dbReference type="SUPFAM" id="SSF55073">
    <property type="entry name" value="Nucleotide cyclase"/>
    <property type="match status" value="1"/>
</dbReference>
<sequence>MVKELFVNAAIIIATISIGNQILINEEITSSSPLKIRVFFGCMSGILGIILMLYSINVVPNVIMDFRNITIVLSATYCGFLGALITGLILGLFRLLFQGLTFSSILATLGIVAIAISCALTTKYIKKRSNKWIILSLYTLIYPTIVFIMVIQSRILLMKTILIYWISTVVASVVVFVYLQFIDILRFTFQKYQQDSTKDHRTGLNNVRQFDKEFNRIVNGLTDKSIITMLFIDIDHFKKVNDVHGHRNGDQVLEDLGKILLNTTNSNDIVSRNGGEEFSVIMTDCPRDKVLGVAERIRREVQDHKFLLLNAQSINITISIGVAIYPFSVNNIQEIVEKADSALYEAKRTGRNKVVVCKSIQNASADFSASRE</sequence>
<dbReference type="Proteomes" id="UP000238916">
    <property type="component" value="Unassembled WGS sequence"/>
</dbReference>
<dbReference type="Pfam" id="PF07694">
    <property type="entry name" value="5TM-5TMR_LYT"/>
    <property type="match status" value="1"/>
</dbReference>
<keyword evidence="5 6" id="KW-0472">Membrane</keyword>
<dbReference type="InterPro" id="IPR011620">
    <property type="entry name" value="Sig_transdc_His_kinase_LytS_TM"/>
</dbReference>
<keyword evidence="3 6" id="KW-0812">Transmembrane</keyword>
<feature type="transmembrane region" description="Helical" evidence="6">
    <location>
        <begin position="161"/>
        <end position="181"/>
    </location>
</feature>
<reference evidence="9" key="1">
    <citation type="submission" date="2018-02" db="EMBL/GenBank/DDBJ databases">
        <authorList>
            <person name="Hausmann B."/>
        </authorList>
    </citation>
    <scope>NUCLEOTIDE SEQUENCE [LARGE SCALE GENOMIC DNA]</scope>
    <source>
        <strain evidence="9">Peat soil MAG SbF1</strain>
    </source>
</reference>
<feature type="transmembrane region" description="Helical" evidence="6">
    <location>
        <begin position="132"/>
        <end position="155"/>
    </location>
</feature>
<dbReference type="GO" id="GO:0052621">
    <property type="term" value="F:diguanylate cyclase activity"/>
    <property type="evidence" value="ECO:0007669"/>
    <property type="project" value="TreeGrafter"/>
</dbReference>
<dbReference type="InterPro" id="IPR050469">
    <property type="entry name" value="Diguanylate_Cyclase"/>
</dbReference>
<evidence type="ECO:0000256" key="3">
    <source>
        <dbReference type="ARBA" id="ARBA00022692"/>
    </source>
</evidence>
<evidence type="ECO:0000256" key="2">
    <source>
        <dbReference type="ARBA" id="ARBA00022475"/>
    </source>
</evidence>
<dbReference type="InterPro" id="IPR029787">
    <property type="entry name" value="Nucleotide_cyclase"/>
</dbReference>
<dbReference type="Pfam" id="PF00990">
    <property type="entry name" value="GGDEF"/>
    <property type="match status" value="1"/>
</dbReference>
<dbReference type="GO" id="GO:0005886">
    <property type="term" value="C:plasma membrane"/>
    <property type="evidence" value="ECO:0007669"/>
    <property type="project" value="UniProtKB-SubCell"/>
</dbReference>
<dbReference type="OrthoDB" id="9805474at2"/>
<feature type="transmembrane region" description="Helical" evidence="6">
    <location>
        <begin position="5"/>
        <end position="24"/>
    </location>
</feature>
<dbReference type="GO" id="GO:0000155">
    <property type="term" value="F:phosphorelay sensor kinase activity"/>
    <property type="evidence" value="ECO:0007669"/>
    <property type="project" value="InterPro"/>
</dbReference>
<dbReference type="GO" id="GO:1902201">
    <property type="term" value="P:negative regulation of bacterial-type flagellum-dependent cell motility"/>
    <property type="evidence" value="ECO:0007669"/>
    <property type="project" value="TreeGrafter"/>
</dbReference>
<dbReference type="AlphaFoldDB" id="A0A2U3JWW6"/>
<protein>
    <submittedName>
        <fullName evidence="8">Diguanylate cyclase (GGDEF) domain-containing protein</fullName>
    </submittedName>
</protein>
<dbReference type="PANTHER" id="PTHR45138">
    <property type="entry name" value="REGULATORY COMPONENTS OF SENSORY TRANSDUCTION SYSTEM"/>
    <property type="match status" value="1"/>
</dbReference>
<dbReference type="SMART" id="SM00267">
    <property type="entry name" value="GGDEF"/>
    <property type="match status" value="1"/>
</dbReference>
<feature type="domain" description="GGDEF" evidence="7">
    <location>
        <begin position="225"/>
        <end position="359"/>
    </location>
</feature>
<dbReference type="Gene3D" id="3.30.70.270">
    <property type="match status" value="1"/>
</dbReference>
<proteinExistence type="predicted"/>
<evidence type="ECO:0000256" key="5">
    <source>
        <dbReference type="ARBA" id="ARBA00023136"/>
    </source>
</evidence>
<feature type="transmembrane region" description="Helical" evidence="6">
    <location>
        <begin position="36"/>
        <end position="59"/>
    </location>
</feature>
<dbReference type="EMBL" id="OMOF01000013">
    <property type="protein sequence ID" value="SPF31933.1"/>
    <property type="molecule type" value="Genomic_DNA"/>
</dbReference>
<evidence type="ECO:0000256" key="6">
    <source>
        <dbReference type="SAM" id="Phobius"/>
    </source>
</evidence>
<dbReference type="NCBIfam" id="TIGR00254">
    <property type="entry name" value="GGDEF"/>
    <property type="match status" value="1"/>
</dbReference>
<evidence type="ECO:0000313" key="9">
    <source>
        <dbReference type="Proteomes" id="UP000238916"/>
    </source>
</evidence>
<dbReference type="FunFam" id="3.30.70.270:FF:000001">
    <property type="entry name" value="Diguanylate cyclase domain protein"/>
    <property type="match status" value="1"/>
</dbReference>
<dbReference type="PROSITE" id="PS50887">
    <property type="entry name" value="GGDEF"/>
    <property type="match status" value="1"/>
</dbReference>
<accession>A0A2U3JWW6</accession>
<dbReference type="GO" id="GO:0043709">
    <property type="term" value="P:cell adhesion involved in single-species biofilm formation"/>
    <property type="evidence" value="ECO:0007669"/>
    <property type="project" value="TreeGrafter"/>
</dbReference>
<evidence type="ECO:0000313" key="8">
    <source>
        <dbReference type="EMBL" id="SPF31933.1"/>
    </source>
</evidence>
<dbReference type="CDD" id="cd01949">
    <property type="entry name" value="GGDEF"/>
    <property type="match status" value="1"/>
</dbReference>
<evidence type="ECO:0000256" key="4">
    <source>
        <dbReference type="ARBA" id="ARBA00022989"/>
    </source>
</evidence>
<feature type="transmembrane region" description="Helical" evidence="6">
    <location>
        <begin position="306"/>
        <end position="327"/>
    </location>
</feature>
<feature type="transmembrane region" description="Helical" evidence="6">
    <location>
        <begin position="71"/>
        <end position="93"/>
    </location>
</feature>
<feature type="transmembrane region" description="Helical" evidence="6">
    <location>
        <begin position="99"/>
        <end position="120"/>
    </location>
</feature>
<organism evidence="8 9">
    <name type="scientific">Candidatus Desulfosporosinus infrequens</name>
    <dbReference type="NCBI Taxonomy" id="2043169"/>
    <lineage>
        <taxon>Bacteria</taxon>
        <taxon>Bacillati</taxon>
        <taxon>Bacillota</taxon>
        <taxon>Clostridia</taxon>
        <taxon>Eubacteriales</taxon>
        <taxon>Desulfitobacteriaceae</taxon>
        <taxon>Desulfosporosinus</taxon>
    </lineage>
</organism>
<dbReference type="PANTHER" id="PTHR45138:SF9">
    <property type="entry name" value="DIGUANYLATE CYCLASE DGCM-RELATED"/>
    <property type="match status" value="1"/>
</dbReference>
<dbReference type="InterPro" id="IPR043128">
    <property type="entry name" value="Rev_trsase/Diguanyl_cyclase"/>
</dbReference>
<evidence type="ECO:0000256" key="1">
    <source>
        <dbReference type="ARBA" id="ARBA00004651"/>
    </source>
</evidence>
<dbReference type="GO" id="GO:0071555">
    <property type="term" value="P:cell wall organization"/>
    <property type="evidence" value="ECO:0007669"/>
    <property type="project" value="InterPro"/>
</dbReference>